<protein>
    <recommendedName>
        <fullName evidence="4">histidine kinase</fullName>
        <ecNumber evidence="4">2.7.13.3</ecNumber>
    </recommendedName>
</protein>
<keyword evidence="7 12" id="KW-0812">Transmembrane</keyword>
<dbReference type="PROSITE" id="PS50110">
    <property type="entry name" value="RESPONSE_REGULATORY"/>
    <property type="match status" value="1"/>
</dbReference>
<feature type="transmembrane region" description="Helical" evidence="12">
    <location>
        <begin position="286"/>
        <end position="310"/>
    </location>
</feature>
<feature type="transmembrane region" description="Helical" evidence="12">
    <location>
        <begin position="379"/>
        <end position="401"/>
    </location>
</feature>
<feature type="transmembrane region" description="Helical" evidence="12">
    <location>
        <begin position="242"/>
        <end position="265"/>
    </location>
</feature>
<feature type="modified residue" description="4-aspartylphosphate" evidence="11">
    <location>
        <position position="1074"/>
    </location>
</feature>
<keyword evidence="8 15" id="KW-0418">Kinase</keyword>
<dbReference type="SUPFAM" id="SSF55874">
    <property type="entry name" value="ATPase domain of HSP90 chaperone/DNA topoisomerase II/histidine kinase"/>
    <property type="match status" value="1"/>
</dbReference>
<evidence type="ECO:0000256" key="12">
    <source>
        <dbReference type="SAM" id="Phobius"/>
    </source>
</evidence>
<evidence type="ECO:0000313" key="16">
    <source>
        <dbReference type="Proteomes" id="UP001595711"/>
    </source>
</evidence>
<dbReference type="InterPro" id="IPR036890">
    <property type="entry name" value="HATPase_C_sf"/>
</dbReference>
<keyword evidence="9 12" id="KW-1133">Transmembrane helix</keyword>
<dbReference type="CDD" id="cd00075">
    <property type="entry name" value="HATPase"/>
    <property type="match status" value="1"/>
</dbReference>
<feature type="transmembrane region" description="Helical" evidence="12">
    <location>
        <begin position="204"/>
        <end position="222"/>
    </location>
</feature>
<dbReference type="Pfam" id="PF00512">
    <property type="entry name" value="HisKA"/>
    <property type="match status" value="1"/>
</dbReference>
<name>A0ABV7VA47_9PROT</name>
<dbReference type="RefSeq" id="WP_379721063.1">
    <property type="nucleotide sequence ID" value="NZ_JBHRYJ010000001.1"/>
</dbReference>
<evidence type="ECO:0000256" key="4">
    <source>
        <dbReference type="ARBA" id="ARBA00012438"/>
    </source>
</evidence>
<organism evidence="15 16">
    <name type="scientific">Ferrovibrio xuzhouensis</name>
    <dbReference type="NCBI Taxonomy" id="1576914"/>
    <lineage>
        <taxon>Bacteria</taxon>
        <taxon>Pseudomonadati</taxon>
        <taxon>Pseudomonadota</taxon>
        <taxon>Alphaproteobacteria</taxon>
        <taxon>Rhodospirillales</taxon>
        <taxon>Rhodospirillaceae</taxon>
        <taxon>Ferrovibrio</taxon>
    </lineage>
</organism>
<proteinExistence type="inferred from homology"/>
<dbReference type="Pfam" id="PF12860">
    <property type="entry name" value="PAS_7"/>
    <property type="match status" value="1"/>
</dbReference>
<dbReference type="InterPro" id="IPR003594">
    <property type="entry name" value="HATPase_dom"/>
</dbReference>
<dbReference type="PROSITE" id="PS50109">
    <property type="entry name" value="HIS_KIN"/>
    <property type="match status" value="1"/>
</dbReference>
<dbReference type="InterPro" id="IPR005467">
    <property type="entry name" value="His_kinase_dom"/>
</dbReference>
<dbReference type="SMART" id="SM00091">
    <property type="entry name" value="PAS"/>
    <property type="match status" value="1"/>
</dbReference>
<feature type="transmembrane region" description="Helical" evidence="12">
    <location>
        <begin position="490"/>
        <end position="512"/>
    </location>
</feature>
<dbReference type="Gene3D" id="1.20.1730.10">
    <property type="entry name" value="Sodium/glucose cotransporter"/>
    <property type="match status" value="1"/>
</dbReference>
<dbReference type="SUPFAM" id="SSF52172">
    <property type="entry name" value="CheY-like"/>
    <property type="match status" value="1"/>
</dbReference>
<evidence type="ECO:0000256" key="7">
    <source>
        <dbReference type="ARBA" id="ARBA00022692"/>
    </source>
</evidence>
<feature type="transmembrane region" description="Helical" evidence="12">
    <location>
        <begin position="443"/>
        <end position="463"/>
    </location>
</feature>
<dbReference type="InterPro" id="IPR035965">
    <property type="entry name" value="PAS-like_dom_sf"/>
</dbReference>
<dbReference type="SUPFAM" id="SSF55785">
    <property type="entry name" value="PYP-like sensor domain (PAS domain)"/>
    <property type="match status" value="1"/>
</dbReference>
<dbReference type="CDD" id="cd10322">
    <property type="entry name" value="SLC5sbd"/>
    <property type="match status" value="1"/>
</dbReference>
<dbReference type="CDD" id="cd00082">
    <property type="entry name" value="HisKA"/>
    <property type="match status" value="1"/>
</dbReference>
<dbReference type="GO" id="GO:0016301">
    <property type="term" value="F:kinase activity"/>
    <property type="evidence" value="ECO:0007669"/>
    <property type="project" value="UniProtKB-KW"/>
</dbReference>
<keyword evidence="16" id="KW-1185">Reference proteome</keyword>
<dbReference type="PANTHER" id="PTHR43047">
    <property type="entry name" value="TWO-COMPONENT HISTIDINE PROTEIN KINASE"/>
    <property type="match status" value="1"/>
</dbReference>
<dbReference type="SMART" id="SM00388">
    <property type="entry name" value="HisKA"/>
    <property type="match status" value="1"/>
</dbReference>
<feature type="domain" description="Histidine kinase" evidence="13">
    <location>
        <begin position="782"/>
        <end position="999"/>
    </location>
</feature>
<evidence type="ECO:0000256" key="6">
    <source>
        <dbReference type="ARBA" id="ARBA00022679"/>
    </source>
</evidence>
<dbReference type="InterPro" id="IPR001789">
    <property type="entry name" value="Sig_transdc_resp-reg_receiver"/>
</dbReference>
<dbReference type="SUPFAM" id="SSF47384">
    <property type="entry name" value="Homodimeric domain of signal transducing histidine kinase"/>
    <property type="match status" value="1"/>
</dbReference>
<dbReference type="Pfam" id="PF02518">
    <property type="entry name" value="HATPase_c"/>
    <property type="match status" value="1"/>
</dbReference>
<dbReference type="SMART" id="SM00448">
    <property type="entry name" value="REC"/>
    <property type="match status" value="1"/>
</dbReference>
<comment type="catalytic activity">
    <reaction evidence="1">
        <text>ATP + protein L-histidine = ADP + protein N-phospho-L-histidine.</text>
        <dbReference type="EC" id="2.7.13.3"/>
    </reaction>
</comment>
<feature type="transmembrane region" description="Helical" evidence="12">
    <location>
        <begin position="330"/>
        <end position="358"/>
    </location>
</feature>
<gene>
    <name evidence="15" type="ORF">ACFOOQ_02095</name>
</gene>
<dbReference type="Gene3D" id="3.40.50.2300">
    <property type="match status" value="1"/>
</dbReference>
<evidence type="ECO:0000313" key="15">
    <source>
        <dbReference type="EMBL" id="MFC3674315.1"/>
    </source>
</evidence>
<dbReference type="Gene3D" id="3.30.450.20">
    <property type="entry name" value="PAS domain"/>
    <property type="match status" value="1"/>
</dbReference>
<comment type="caution">
    <text evidence="15">The sequence shown here is derived from an EMBL/GenBank/DDBJ whole genome shotgun (WGS) entry which is preliminary data.</text>
</comment>
<feature type="transmembrane region" description="Helical" evidence="12">
    <location>
        <begin position="6"/>
        <end position="25"/>
    </location>
</feature>
<sequence length="1157" mass="122915">MLQGSAILLLSLGYLGLLFAVAHLGDRLADRWYKGRSGATIYALSLAIYCTSWTFYGSVGRAAASGPDFILIYVGPVLAITLGYPVLAKMVGIAKRQNVTSIADFIGSRYGKSRAVAVLVTLIAVIGVLPYIALQMQAVSVTFEVLVGSDMAHLLHASLPPPWRDTAMFVAVIMGLFTILFGMRHVQATEQHRGMMLAIAFESLVKLAAFLAVGAFVVFGLFDSGIDLFDRIRLNPALAERIGGSIGSNWIVMTVLSGFAFLCLPRQFHVAVVENGERGALKEARWLFPAYLVAINLFVVPIAAAGLLVMEPGANPDVFVITIPMMAHQVSLSVFAFIGGLSAATSMVIVACMALSIMVSNELVTPLLLRSRAGGSGDIGRIVLNVRRAAVVVILVAAYIYHTWIAGYLPLASIGMISFCAVGNFAPPLLFGLYWRRAHRHGVIAGLAAGFATWLYTLLLPSIEGAASGGSLTAPLNHLMPPPVSSFDPILQGFVASLLANTALLVIVSLLAPARRRDIEQARIFVDGDALPPPAAEGETGHDPRVDECRALATRFIGTERAERAFAGRQMTAAEAHAFTEHLLSGAIGAASARIVMASAQGRNLLSPRAARAMLGEASEAIRQNLDLLRTTLDHVSQGIGVFDRERRLLAWNDRFLDLLGLPPGRATNGVPLEVLARDAVPDLVALLAAGGDALRIYEQMRPGGRVTEIRVDPMPDGGCVATCTDISERVRSAEALRTAYAGLERRVAERTAELQLAVQELDHSRQEAETANLGKTRFLAAASHDLLQPLHAARLFTAALAEREPDNPLVSRIDHGLAAVELLLDALLDISKLDAGAVKPDIRPVALGPLLESLADAFAPLASKRGVTIRLVPTTATVSTDAGLLRRVLQNFVANAIRYAGADRPDRRVLIGCRRSGDRLRIVVCDNGRGIPADKRRTIFQEFARLDRGDGGDENGERGLGLGLAIVDRIARTLGMPVGLESVVGRGSAFSVTLPRATAAPARLPDSDALPAITAGSLAGSFILCIENEAGVRDAMTALLEGWSCRVAAVGSVAAARQAVAAAGRSPDIILADLHLDEGGPDGLAAVALLRQDWGSQLPAILITADRSQDLRHRAALQQVDVLHKPVRPAALRALISQRRRPALDPSADLAAGGAS</sequence>
<evidence type="ECO:0000256" key="10">
    <source>
        <dbReference type="ARBA" id="ARBA00023136"/>
    </source>
</evidence>
<dbReference type="EMBL" id="JBHRYJ010000001">
    <property type="protein sequence ID" value="MFC3674315.1"/>
    <property type="molecule type" value="Genomic_DNA"/>
</dbReference>
<evidence type="ECO:0000256" key="2">
    <source>
        <dbReference type="ARBA" id="ARBA00004141"/>
    </source>
</evidence>
<dbReference type="CDD" id="cd00156">
    <property type="entry name" value="REC"/>
    <property type="match status" value="1"/>
</dbReference>
<dbReference type="PANTHER" id="PTHR43047:SF9">
    <property type="entry name" value="HISTIDINE KINASE"/>
    <property type="match status" value="1"/>
</dbReference>
<feature type="transmembrane region" description="Helical" evidence="12">
    <location>
        <begin position="166"/>
        <end position="183"/>
    </location>
</feature>
<keyword evidence="10 12" id="KW-0472">Membrane</keyword>
<keyword evidence="6" id="KW-0808">Transferase</keyword>
<feature type="transmembrane region" description="Helical" evidence="12">
    <location>
        <begin position="37"/>
        <end position="57"/>
    </location>
</feature>
<dbReference type="InterPro" id="IPR001734">
    <property type="entry name" value="Na/solute_symporter"/>
</dbReference>
<evidence type="ECO:0000256" key="11">
    <source>
        <dbReference type="PROSITE-ProRule" id="PRU00169"/>
    </source>
</evidence>
<dbReference type="InterPro" id="IPR003661">
    <property type="entry name" value="HisK_dim/P_dom"/>
</dbReference>
<dbReference type="Proteomes" id="UP001595711">
    <property type="component" value="Unassembled WGS sequence"/>
</dbReference>
<evidence type="ECO:0000256" key="3">
    <source>
        <dbReference type="ARBA" id="ARBA00006434"/>
    </source>
</evidence>
<feature type="transmembrane region" description="Helical" evidence="12">
    <location>
        <begin position="407"/>
        <end position="431"/>
    </location>
</feature>
<dbReference type="Gene3D" id="3.30.565.10">
    <property type="entry name" value="Histidine kinase-like ATPase, C-terminal domain"/>
    <property type="match status" value="1"/>
</dbReference>
<dbReference type="SMART" id="SM00387">
    <property type="entry name" value="HATPase_c"/>
    <property type="match status" value="1"/>
</dbReference>
<comment type="subcellular location">
    <subcellularLocation>
        <location evidence="2">Membrane</location>
        <topology evidence="2">Multi-pass membrane protein</topology>
    </subcellularLocation>
</comment>
<evidence type="ECO:0000259" key="14">
    <source>
        <dbReference type="PROSITE" id="PS50110"/>
    </source>
</evidence>
<reference evidence="16" key="1">
    <citation type="journal article" date="2019" name="Int. J. Syst. Evol. Microbiol.">
        <title>The Global Catalogue of Microorganisms (GCM) 10K type strain sequencing project: providing services to taxonomists for standard genome sequencing and annotation.</title>
        <authorList>
            <consortium name="The Broad Institute Genomics Platform"/>
            <consortium name="The Broad Institute Genome Sequencing Center for Infectious Disease"/>
            <person name="Wu L."/>
            <person name="Ma J."/>
        </authorList>
    </citation>
    <scope>NUCLEOTIDE SEQUENCE [LARGE SCALE GENOMIC DNA]</scope>
    <source>
        <strain evidence="16">KCTC 42182</strain>
    </source>
</reference>
<dbReference type="Gene3D" id="1.10.287.130">
    <property type="match status" value="1"/>
</dbReference>
<dbReference type="InterPro" id="IPR036097">
    <property type="entry name" value="HisK_dim/P_sf"/>
</dbReference>
<dbReference type="InterPro" id="IPR000014">
    <property type="entry name" value="PAS"/>
</dbReference>
<feature type="transmembrane region" description="Helical" evidence="12">
    <location>
        <begin position="69"/>
        <end position="87"/>
    </location>
</feature>
<evidence type="ECO:0000256" key="8">
    <source>
        <dbReference type="ARBA" id="ARBA00022777"/>
    </source>
</evidence>
<dbReference type="InterPro" id="IPR038377">
    <property type="entry name" value="Na/Glc_symporter_sf"/>
</dbReference>
<dbReference type="PRINTS" id="PR00344">
    <property type="entry name" value="BCTRLSENSOR"/>
</dbReference>
<feature type="domain" description="Response regulatory" evidence="14">
    <location>
        <begin position="1023"/>
        <end position="1141"/>
    </location>
</feature>
<dbReference type="InterPro" id="IPR011006">
    <property type="entry name" value="CheY-like_superfamily"/>
</dbReference>
<feature type="transmembrane region" description="Helical" evidence="12">
    <location>
        <begin position="115"/>
        <end position="134"/>
    </location>
</feature>
<dbReference type="EC" id="2.7.13.3" evidence="4"/>
<evidence type="ECO:0000256" key="5">
    <source>
        <dbReference type="ARBA" id="ARBA00022553"/>
    </source>
</evidence>
<comment type="similarity">
    <text evidence="3">Belongs to the sodium:solute symporter (SSF) (TC 2.A.21) family.</text>
</comment>
<dbReference type="InterPro" id="IPR004358">
    <property type="entry name" value="Sig_transdc_His_kin-like_C"/>
</dbReference>
<dbReference type="Pfam" id="PF00072">
    <property type="entry name" value="Response_reg"/>
    <property type="match status" value="1"/>
</dbReference>
<dbReference type="PROSITE" id="PS50283">
    <property type="entry name" value="NA_SOLUT_SYMP_3"/>
    <property type="match status" value="1"/>
</dbReference>
<dbReference type="NCBIfam" id="NF041832">
    <property type="entry name" value="near_NosP_CTERM"/>
    <property type="match status" value="1"/>
</dbReference>
<accession>A0ABV7VA47</accession>
<evidence type="ECO:0000256" key="1">
    <source>
        <dbReference type="ARBA" id="ARBA00000085"/>
    </source>
</evidence>
<evidence type="ECO:0000259" key="13">
    <source>
        <dbReference type="PROSITE" id="PS50109"/>
    </source>
</evidence>
<evidence type="ECO:0000256" key="9">
    <source>
        <dbReference type="ARBA" id="ARBA00022989"/>
    </source>
</evidence>
<keyword evidence="5 11" id="KW-0597">Phosphoprotein</keyword>